<dbReference type="Pfam" id="PF00528">
    <property type="entry name" value="BPD_transp_1"/>
    <property type="match status" value="1"/>
</dbReference>
<feature type="transmembrane region" description="Helical" evidence="9">
    <location>
        <begin position="86"/>
        <end position="107"/>
    </location>
</feature>
<dbReference type="Proteomes" id="UP001595987">
    <property type="component" value="Unassembled WGS sequence"/>
</dbReference>
<evidence type="ECO:0000256" key="3">
    <source>
        <dbReference type="ARBA" id="ARBA00022475"/>
    </source>
</evidence>
<comment type="similarity">
    <text evidence="9">Belongs to the binding-protein-dependent transport system permease family.</text>
</comment>
<evidence type="ECO:0000256" key="4">
    <source>
        <dbReference type="ARBA" id="ARBA00022692"/>
    </source>
</evidence>
<gene>
    <name evidence="11" type="ORF">ACFO26_05295</name>
</gene>
<dbReference type="PROSITE" id="PS50928">
    <property type="entry name" value="ABC_TM1"/>
    <property type="match status" value="1"/>
</dbReference>
<keyword evidence="8 9" id="KW-0472">Membrane</keyword>
<protein>
    <submittedName>
        <fullName evidence="11">Carbohydrate ABC transporter permease</fullName>
    </submittedName>
</protein>
<dbReference type="EMBL" id="JBHSGD010000005">
    <property type="protein sequence ID" value="MFC4652319.1"/>
    <property type="molecule type" value="Genomic_DNA"/>
</dbReference>
<dbReference type="InterPro" id="IPR050809">
    <property type="entry name" value="UgpAE/MalFG_permease"/>
</dbReference>
<keyword evidence="3" id="KW-1003">Cell membrane</keyword>
<feature type="domain" description="ABC transmembrane type-1" evidence="10">
    <location>
        <begin position="82"/>
        <end position="301"/>
    </location>
</feature>
<reference evidence="12" key="1">
    <citation type="journal article" date="2019" name="Int. J. Syst. Evol. Microbiol.">
        <title>The Global Catalogue of Microorganisms (GCM) 10K type strain sequencing project: providing services to taxonomists for standard genome sequencing and annotation.</title>
        <authorList>
            <consortium name="The Broad Institute Genomics Platform"/>
            <consortium name="The Broad Institute Genome Sequencing Center for Infectious Disease"/>
            <person name="Wu L."/>
            <person name="Ma J."/>
        </authorList>
    </citation>
    <scope>NUCLEOTIDE SEQUENCE [LARGE SCALE GENOMIC DNA]</scope>
    <source>
        <strain evidence="12">CCUG 63287</strain>
    </source>
</reference>
<evidence type="ECO:0000256" key="2">
    <source>
        <dbReference type="ARBA" id="ARBA00022448"/>
    </source>
</evidence>
<dbReference type="InterPro" id="IPR035906">
    <property type="entry name" value="MetI-like_sf"/>
</dbReference>
<keyword evidence="7 9" id="KW-1133">Transmembrane helix</keyword>
<comment type="caution">
    <text evidence="11">The sequence shown here is derived from an EMBL/GenBank/DDBJ whole genome shotgun (WGS) entry which is preliminary data.</text>
</comment>
<keyword evidence="2 9" id="KW-0813">Transport</keyword>
<keyword evidence="5" id="KW-0571">Peptide transport</keyword>
<evidence type="ECO:0000256" key="6">
    <source>
        <dbReference type="ARBA" id="ARBA00022927"/>
    </source>
</evidence>
<dbReference type="InterPro" id="IPR000515">
    <property type="entry name" value="MetI-like"/>
</dbReference>
<accession>A0ABV9JCA8</accession>
<evidence type="ECO:0000256" key="5">
    <source>
        <dbReference type="ARBA" id="ARBA00022856"/>
    </source>
</evidence>
<organism evidence="11 12">
    <name type="scientific">Lactococcus nasutitermitis</name>
    <dbReference type="NCBI Taxonomy" id="1652957"/>
    <lineage>
        <taxon>Bacteria</taxon>
        <taxon>Bacillati</taxon>
        <taxon>Bacillota</taxon>
        <taxon>Bacilli</taxon>
        <taxon>Lactobacillales</taxon>
        <taxon>Streptococcaceae</taxon>
        <taxon>Lactococcus</taxon>
    </lineage>
</organism>
<evidence type="ECO:0000256" key="7">
    <source>
        <dbReference type="ARBA" id="ARBA00022989"/>
    </source>
</evidence>
<comment type="subcellular location">
    <subcellularLocation>
        <location evidence="1 9">Cell membrane</location>
        <topology evidence="1 9">Multi-pass membrane protein</topology>
    </subcellularLocation>
</comment>
<dbReference type="SUPFAM" id="SSF160964">
    <property type="entry name" value="MalF N-terminal region-like"/>
    <property type="match status" value="1"/>
</dbReference>
<feature type="transmembrane region" description="Helical" evidence="9">
    <location>
        <begin position="230"/>
        <end position="252"/>
    </location>
</feature>
<dbReference type="PANTHER" id="PTHR43227:SF7">
    <property type="entry name" value="ARABINOOLIGOSACCHARIDES TRANSPORT SYSTEM PERMEASE PROTEIN ARAP"/>
    <property type="match status" value="1"/>
</dbReference>
<keyword evidence="4 9" id="KW-0812">Transmembrane</keyword>
<dbReference type="RefSeq" id="WP_213535032.1">
    <property type="nucleotide sequence ID" value="NZ_BOVQ01000004.1"/>
</dbReference>
<feature type="transmembrane region" description="Helical" evidence="9">
    <location>
        <begin position="119"/>
        <end position="146"/>
    </location>
</feature>
<evidence type="ECO:0000313" key="11">
    <source>
        <dbReference type="EMBL" id="MFC4652319.1"/>
    </source>
</evidence>
<keyword evidence="6" id="KW-0653">Protein transport</keyword>
<name>A0ABV9JCA8_9LACT</name>
<keyword evidence="12" id="KW-1185">Reference proteome</keyword>
<evidence type="ECO:0000256" key="1">
    <source>
        <dbReference type="ARBA" id="ARBA00004651"/>
    </source>
</evidence>
<evidence type="ECO:0000256" key="8">
    <source>
        <dbReference type="ARBA" id="ARBA00023136"/>
    </source>
</evidence>
<dbReference type="Gene3D" id="1.10.3720.10">
    <property type="entry name" value="MetI-like"/>
    <property type="match status" value="1"/>
</dbReference>
<proteinExistence type="inferred from homology"/>
<evidence type="ECO:0000313" key="12">
    <source>
        <dbReference type="Proteomes" id="UP001595987"/>
    </source>
</evidence>
<dbReference type="PANTHER" id="PTHR43227">
    <property type="entry name" value="BLL4140 PROTEIN"/>
    <property type="match status" value="1"/>
</dbReference>
<evidence type="ECO:0000256" key="9">
    <source>
        <dbReference type="RuleBase" id="RU363032"/>
    </source>
</evidence>
<dbReference type="SUPFAM" id="SSF161098">
    <property type="entry name" value="MetI-like"/>
    <property type="match status" value="1"/>
</dbReference>
<sequence>MDNSKKKSRKKLKFEKYNRYGYYFLIPFFIGFLLFQLYPIIYTFRIAFTSMNGWQTLSTATNVGFGNFVTLLTKTPLFITSLQNTILLWVMNFIPQLLVALILAAWWTNRKLALKGSSFFKTVFYLPNMIMAASVAALFMILFSYPNGPANQMLMNLHLISHPFNFLQSAWGTRGIVLFLQFWMWYGQTSIVFVAAISSIDESLFEAARIDGASDGQIYRRITMPLMRPIIMYTFVTSFVGGLQVFDIPYLLTQGSGGPMNSVYTLAIFIYNQAFQYRNYGIAAAASIILLLIAAIVSLIMFRFFRERTTSTAVGGKK</sequence>
<feature type="transmembrane region" description="Helical" evidence="9">
    <location>
        <begin position="20"/>
        <end position="41"/>
    </location>
</feature>
<feature type="transmembrane region" description="Helical" evidence="9">
    <location>
        <begin position="280"/>
        <end position="302"/>
    </location>
</feature>
<evidence type="ECO:0000259" key="10">
    <source>
        <dbReference type="PROSITE" id="PS50928"/>
    </source>
</evidence>
<dbReference type="CDD" id="cd06261">
    <property type="entry name" value="TM_PBP2"/>
    <property type="match status" value="1"/>
</dbReference>